<name>A0A2N7AUC6_9LACO</name>
<protein>
    <submittedName>
        <fullName evidence="2">Uncharacterized protein</fullName>
    </submittedName>
</protein>
<evidence type="ECO:0000313" key="3">
    <source>
        <dbReference type="Proteomes" id="UP000235649"/>
    </source>
</evidence>
<accession>A0A2N7AUC6</accession>
<sequence>MDLWINILKNIKSILLMFLFTFSLLWCMVTLNKRKAPPNGNWEALDKKIFFIQLKRLYQQNGKMSRMV</sequence>
<proteinExistence type="predicted"/>
<dbReference type="EMBL" id="NIPR01000018">
    <property type="protein sequence ID" value="PMD70732.1"/>
    <property type="molecule type" value="Genomic_DNA"/>
</dbReference>
<evidence type="ECO:0000256" key="1">
    <source>
        <dbReference type="SAM" id="Phobius"/>
    </source>
</evidence>
<comment type="caution">
    <text evidence="2">The sequence shown here is derived from an EMBL/GenBank/DDBJ whole genome shotgun (WGS) entry which is preliminary data.</text>
</comment>
<keyword evidence="3" id="KW-1185">Reference proteome</keyword>
<reference evidence="2 3" key="1">
    <citation type="submission" date="2017-05" db="EMBL/GenBank/DDBJ databases">
        <title>Lactobacillus nurukis nov., sp. nov., isolated from nuruk.</title>
        <authorList>
            <person name="Kim S.-J."/>
        </authorList>
    </citation>
    <scope>NUCLEOTIDE SEQUENCE [LARGE SCALE GENOMIC DNA]</scope>
    <source>
        <strain evidence="2 3">SYF10-1a</strain>
    </source>
</reference>
<dbReference type="Proteomes" id="UP000235649">
    <property type="component" value="Unassembled WGS sequence"/>
</dbReference>
<keyword evidence="1" id="KW-0812">Transmembrane</keyword>
<organism evidence="2 3">
    <name type="scientific">Companilactobacillus nuruki</name>
    <dbReference type="NCBI Taxonomy" id="1993540"/>
    <lineage>
        <taxon>Bacteria</taxon>
        <taxon>Bacillati</taxon>
        <taxon>Bacillota</taxon>
        <taxon>Bacilli</taxon>
        <taxon>Lactobacillales</taxon>
        <taxon>Lactobacillaceae</taxon>
        <taxon>Companilactobacillus</taxon>
    </lineage>
</organism>
<evidence type="ECO:0000313" key="2">
    <source>
        <dbReference type="EMBL" id="PMD70732.1"/>
    </source>
</evidence>
<gene>
    <name evidence="2" type="ORF">CBP76_06345</name>
</gene>
<keyword evidence="1" id="KW-0472">Membrane</keyword>
<feature type="transmembrane region" description="Helical" evidence="1">
    <location>
        <begin position="12"/>
        <end position="31"/>
    </location>
</feature>
<dbReference type="AlphaFoldDB" id="A0A2N7AUC6"/>
<keyword evidence="1" id="KW-1133">Transmembrane helix</keyword>